<sequence length="287" mass="31145">MFNFKQSLTLIATGALLVGCSAGNKETADTEDKSQTIVAAAQVDAQALQKIDQLFSLTPTQYEAQQKALTSCMASRGFTYVPSNKQSQRSLRTLISPSQLTLDQARSFGYQNQASALTEASVGLDAPGAMEAFSGTSDSKIISVEGVPGGVKEDSCIASAYSELFGNTETGVFFEGGSLNLPLPYLNAATSDPRTQELNTQWSNCMKNDYQLEYESPSIIAKYPDQQTIDTATADAQCREKINYESQLLDIYNAYLTTFLNDNQNIIQQISDAKKLAETNAPKILSQ</sequence>
<protein>
    <submittedName>
        <fullName evidence="1">Uncharacterized protein</fullName>
    </submittedName>
</protein>
<dbReference type="OrthoDB" id="4961443at2"/>
<accession>A0A4Y9F386</accession>
<organism evidence="1 2">
    <name type="scientific">Rothia nasimurium</name>
    <dbReference type="NCBI Taxonomy" id="85336"/>
    <lineage>
        <taxon>Bacteria</taxon>
        <taxon>Bacillati</taxon>
        <taxon>Actinomycetota</taxon>
        <taxon>Actinomycetes</taxon>
        <taxon>Micrococcales</taxon>
        <taxon>Micrococcaceae</taxon>
        <taxon>Rothia</taxon>
    </lineage>
</organism>
<dbReference type="AlphaFoldDB" id="A0A4Y9F386"/>
<dbReference type="RefSeq" id="WP_135012610.1">
    <property type="nucleotide sequence ID" value="NZ_JADGLK010000019.1"/>
</dbReference>
<gene>
    <name evidence="1" type="ORF">E4U03_06475</name>
</gene>
<evidence type="ECO:0000313" key="2">
    <source>
        <dbReference type="Proteomes" id="UP000297951"/>
    </source>
</evidence>
<dbReference type="Proteomes" id="UP000297951">
    <property type="component" value="Unassembled WGS sequence"/>
</dbReference>
<evidence type="ECO:0000313" key="1">
    <source>
        <dbReference type="EMBL" id="TFU22315.1"/>
    </source>
</evidence>
<reference evidence="1 2" key="1">
    <citation type="submission" date="2019-03" db="EMBL/GenBank/DDBJ databases">
        <title>Diversity of the mouse oral microbiome.</title>
        <authorList>
            <person name="Joseph S."/>
            <person name="Aduse-Opoku J."/>
            <person name="Curtis M."/>
            <person name="Wade W."/>
            <person name="Hashim A."/>
        </authorList>
    </citation>
    <scope>NUCLEOTIDE SEQUENCE [LARGE SCALE GENOMIC DNA]</scope>
    <source>
        <strain evidence="2">irhom_31</strain>
    </source>
</reference>
<proteinExistence type="predicted"/>
<dbReference type="PROSITE" id="PS51257">
    <property type="entry name" value="PROKAR_LIPOPROTEIN"/>
    <property type="match status" value="1"/>
</dbReference>
<name>A0A4Y9F386_9MICC</name>
<dbReference type="EMBL" id="SPQC01000019">
    <property type="protein sequence ID" value="TFU22315.1"/>
    <property type="molecule type" value="Genomic_DNA"/>
</dbReference>
<comment type="caution">
    <text evidence="1">The sequence shown here is derived from an EMBL/GenBank/DDBJ whole genome shotgun (WGS) entry which is preliminary data.</text>
</comment>